<comment type="subcellular location">
    <subcellularLocation>
        <location evidence="2">Membrane</location>
    </subcellularLocation>
</comment>
<evidence type="ECO:0000256" key="5">
    <source>
        <dbReference type="ARBA" id="ARBA00022679"/>
    </source>
</evidence>
<evidence type="ECO:0000313" key="10">
    <source>
        <dbReference type="Proteomes" id="UP000474104"/>
    </source>
</evidence>
<dbReference type="OrthoDB" id="9773956at2"/>
<keyword evidence="7" id="KW-0902">Two-component regulatory system</keyword>
<protein>
    <recommendedName>
        <fullName evidence="3">histidine kinase</fullName>
        <ecNumber evidence="3">2.7.13.3</ecNumber>
    </recommendedName>
</protein>
<keyword evidence="6 9" id="KW-0418">Kinase</keyword>
<feature type="domain" description="Histidine kinase" evidence="8">
    <location>
        <begin position="91"/>
        <end position="304"/>
    </location>
</feature>
<dbReference type="PROSITE" id="PS50109">
    <property type="entry name" value="HIS_KIN"/>
    <property type="match status" value="1"/>
</dbReference>
<dbReference type="EC" id="2.7.13.3" evidence="3"/>
<dbReference type="InterPro" id="IPR004358">
    <property type="entry name" value="Sig_transdc_His_kin-like_C"/>
</dbReference>
<dbReference type="SMART" id="SM00388">
    <property type="entry name" value="HisKA"/>
    <property type="match status" value="1"/>
</dbReference>
<dbReference type="InterPro" id="IPR003661">
    <property type="entry name" value="HisK_dim/P_dom"/>
</dbReference>
<comment type="catalytic activity">
    <reaction evidence="1">
        <text>ATP + protein L-histidine = ADP + protein N-phospho-L-histidine.</text>
        <dbReference type="EC" id="2.7.13.3"/>
    </reaction>
</comment>
<evidence type="ECO:0000256" key="2">
    <source>
        <dbReference type="ARBA" id="ARBA00004370"/>
    </source>
</evidence>
<evidence type="ECO:0000256" key="6">
    <source>
        <dbReference type="ARBA" id="ARBA00022777"/>
    </source>
</evidence>
<reference evidence="9 10" key="1">
    <citation type="submission" date="2019-07" db="EMBL/GenBank/DDBJ databases">
        <title>Draft genome sequences of 15 bacterial species constituting the stable defined intestinal microbiota of the GM15 gnotobiotic mouse model.</title>
        <authorList>
            <person name="Elie C."/>
            <person name="Mathieu A."/>
            <person name="Saliou A."/>
            <person name="Darnaud M."/>
            <person name="Leulier F."/>
            <person name="Tamellini A."/>
        </authorList>
    </citation>
    <scope>NUCLEOTIDE SEQUENCE [LARGE SCALE GENOMIC DNA]</scope>
    <source>
        <strain evidence="10">ASF 502</strain>
    </source>
</reference>
<dbReference type="GO" id="GO:0000155">
    <property type="term" value="F:phosphorelay sensor kinase activity"/>
    <property type="evidence" value="ECO:0007669"/>
    <property type="project" value="InterPro"/>
</dbReference>
<dbReference type="PANTHER" id="PTHR45453:SF1">
    <property type="entry name" value="PHOSPHATE REGULON SENSOR PROTEIN PHOR"/>
    <property type="match status" value="1"/>
</dbReference>
<evidence type="ECO:0000313" key="9">
    <source>
        <dbReference type="EMBL" id="NDO67692.1"/>
    </source>
</evidence>
<dbReference type="Pfam" id="PF00512">
    <property type="entry name" value="HisKA"/>
    <property type="match status" value="1"/>
</dbReference>
<dbReference type="SUPFAM" id="SSF47384">
    <property type="entry name" value="Homodimeric domain of signal transducing histidine kinase"/>
    <property type="match status" value="1"/>
</dbReference>
<accession>A0A9X5C7R3</accession>
<dbReference type="Gene3D" id="3.30.565.10">
    <property type="entry name" value="Histidine kinase-like ATPase, C-terminal domain"/>
    <property type="match status" value="1"/>
</dbReference>
<dbReference type="EMBL" id="VIRB01000025">
    <property type="protein sequence ID" value="NDO67692.1"/>
    <property type="molecule type" value="Genomic_DNA"/>
</dbReference>
<dbReference type="GO" id="GO:0005886">
    <property type="term" value="C:plasma membrane"/>
    <property type="evidence" value="ECO:0007669"/>
    <property type="project" value="TreeGrafter"/>
</dbReference>
<dbReference type="SUPFAM" id="SSF55874">
    <property type="entry name" value="ATPase domain of HSP90 chaperone/DNA topoisomerase II/histidine kinase"/>
    <property type="match status" value="1"/>
</dbReference>
<dbReference type="InterPro" id="IPR003594">
    <property type="entry name" value="HATPase_dom"/>
</dbReference>
<dbReference type="FunFam" id="3.30.565.10:FF:000006">
    <property type="entry name" value="Sensor histidine kinase WalK"/>
    <property type="match status" value="1"/>
</dbReference>
<dbReference type="InterPro" id="IPR050351">
    <property type="entry name" value="BphY/WalK/GraS-like"/>
</dbReference>
<proteinExistence type="predicted"/>
<dbReference type="Pfam" id="PF02518">
    <property type="entry name" value="HATPase_c"/>
    <property type="match status" value="1"/>
</dbReference>
<name>A0A9X5C7R3_9FIRM</name>
<comment type="caution">
    <text evidence="9">The sequence shown here is derived from an EMBL/GenBank/DDBJ whole genome shotgun (WGS) entry which is preliminary data.</text>
</comment>
<dbReference type="CDD" id="cd00082">
    <property type="entry name" value="HisKA"/>
    <property type="match status" value="1"/>
</dbReference>
<evidence type="ECO:0000256" key="3">
    <source>
        <dbReference type="ARBA" id="ARBA00012438"/>
    </source>
</evidence>
<evidence type="ECO:0000256" key="4">
    <source>
        <dbReference type="ARBA" id="ARBA00022553"/>
    </source>
</evidence>
<dbReference type="GO" id="GO:0004721">
    <property type="term" value="F:phosphoprotein phosphatase activity"/>
    <property type="evidence" value="ECO:0007669"/>
    <property type="project" value="TreeGrafter"/>
</dbReference>
<dbReference type="Gene3D" id="1.10.287.130">
    <property type="match status" value="1"/>
</dbReference>
<dbReference type="GO" id="GO:0016036">
    <property type="term" value="P:cellular response to phosphate starvation"/>
    <property type="evidence" value="ECO:0007669"/>
    <property type="project" value="TreeGrafter"/>
</dbReference>
<keyword evidence="5" id="KW-0808">Transferase</keyword>
<dbReference type="AlphaFoldDB" id="A0A9X5C7R3"/>
<sequence length="311" mass="36031">MMVLTACALLLSAVLGWKLYVLKQDIYRFAKQLEESLDDILSGKEPKRDWEDEDSLWGMVCEKLRRVNHVWQRKEEESLSEKNKMKELISDISHQTKTPAANLKLCMEILQDEPMSDRAEEFLKSMESQIGKLDFLIQGMVKISRLETGVIRIQDHETDLRATIGRAVAAIVPRAEQKQIRLYVECDREIRVRHDGKWTEEAIFNLLDNAVKYTERGGSIRIETVVQEIFTQIRIRDTGKGIAPERQAEIFTRFYREPEVHEQEGVGIGLYLARKIVELQKGYIEVKSEVGEGAEFRICLLNERIEIPPQL</sequence>
<gene>
    <name evidence="9" type="ORF">FMM80_02695</name>
</gene>
<dbReference type="InterPro" id="IPR036890">
    <property type="entry name" value="HATPase_C_sf"/>
</dbReference>
<organism evidence="9 10">
    <name type="scientific">Schaedlerella arabinosiphila</name>
    <dbReference type="NCBI Taxonomy" id="2044587"/>
    <lineage>
        <taxon>Bacteria</taxon>
        <taxon>Bacillati</taxon>
        <taxon>Bacillota</taxon>
        <taxon>Clostridia</taxon>
        <taxon>Lachnospirales</taxon>
        <taxon>Lachnospiraceae</taxon>
        <taxon>Schaedlerella</taxon>
    </lineage>
</organism>
<evidence type="ECO:0000256" key="7">
    <source>
        <dbReference type="ARBA" id="ARBA00023012"/>
    </source>
</evidence>
<keyword evidence="4" id="KW-0597">Phosphoprotein</keyword>
<dbReference type="InterPro" id="IPR005467">
    <property type="entry name" value="His_kinase_dom"/>
</dbReference>
<evidence type="ECO:0000256" key="1">
    <source>
        <dbReference type="ARBA" id="ARBA00000085"/>
    </source>
</evidence>
<dbReference type="SMART" id="SM00387">
    <property type="entry name" value="HATPase_c"/>
    <property type="match status" value="1"/>
</dbReference>
<dbReference type="PANTHER" id="PTHR45453">
    <property type="entry name" value="PHOSPHATE REGULON SENSOR PROTEIN PHOR"/>
    <property type="match status" value="1"/>
</dbReference>
<dbReference type="PRINTS" id="PR00344">
    <property type="entry name" value="BCTRLSENSOR"/>
</dbReference>
<evidence type="ECO:0000259" key="8">
    <source>
        <dbReference type="PROSITE" id="PS50109"/>
    </source>
</evidence>
<dbReference type="Proteomes" id="UP000474104">
    <property type="component" value="Unassembled WGS sequence"/>
</dbReference>
<dbReference type="InterPro" id="IPR036097">
    <property type="entry name" value="HisK_dim/P_sf"/>
</dbReference>